<gene>
    <name evidence="3" type="ORF">QWY31_12050</name>
</gene>
<dbReference type="EMBL" id="JAUHJS010000006">
    <property type="protein sequence ID" value="MDN4166239.1"/>
    <property type="molecule type" value="Genomic_DNA"/>
</dbReference>
<feature type="transmembrane region" description="Helical" evidence="2">
    <location>
        <begin position="31"/>
        <end position="52"/>
    </location>
</feature>
<keyword evidence="4" id="KW-1185">Reference proteome</keyword>
<evidence type="ECO:0000313" key="4">
    <source>
        <dbReference type="Proteomes" id="UP001168552"/>
    </source>
</evidence>
<sequence length="333" mass="38432">MNTSDPSVSFSLLQWGIDSDSSKSESRITSIVNVLSLFLSILFISISILMLFKESSGHIAIRFFTLSISLCLVLFLNRIGQQATARFLFCLAPGYILFLSPIIINQVHEGMFLWMPYAGILFSIVPYLLFIEKQQRVFKWLIIGAYLLAGLFLDIIFAHTTHSGWDIEFLQRNYIYYKIPQFGFALFLHLIAWVLSLYYDEWVGEQEAAHKEMQVLQASIAELKTELKEKEEEITTVHENLEMILTERTKVIAERNQQIIEYAYFNAHQVRGPLARILGLVSLSRTIKDPDELLDIMQRIDTSAQELNQAIYKINKILEEDEDPLENDDFISN</sequence>
<keyword evidence="2" id="KW-0812">Transmembrane</keyword>
<feature type="transmembrane region" description="Helical" evidence="2">
    <location>
        <begin position="110"/>
        <end position="130"/>
    </location>
</feature>
<keyword evidence="2" id="KW-0472">Membrane</keyword>
<proteinExistence type="predicted"/>
<feature type="transmembrane region" description="Helical" evidence="2">
    <location>
        <begin position="179"/>
        <end position="199"/>
    </location>
</feature>
<feature type="coiled-coil region" evidence="1">
    <location>
        <begin position="206"/>
        <end position="247"/>
    </location>
</feature>
<name>A0ABT8F7M6_9BACT</name>
<protein>
    <submittedName>
        <fullName evidence="3">Uncharacterized protein</fullName>
    </submittedName>
</protein>
<dbReference type="Proteomes" id="UP001168552">
    <property type="component" value="Unassembled WGS sequence"/>
</dbReference>
<reference evidence="3" key="1">
    <citation type="submission" date="2023-06" db="EMBL/GenBank/DDBJ databases">
        <title>Cytophagales bacterium Strain LB-30, isolated from soil.</title>
        <authorList>
            <person name="Liu B."/>
        </authorList>
    </citation>
    <scope>NUCLEOTIDE SEQUENCE</scope>
    <source>
        <strain evidence="3">LB-30</strain>
    </source>
</reference>
<accession>A0ABT8F7M6</accession>
<keyword evidence="2" id="KW-1133">Transmembrane helix</keyword>
<dbReference type="SUPFAM" id="SSF47384">
    <property type="entry name" value="Homodimeric domain of signal transducing histidine kinase"/>
    <property type="match status" value="1"/>
</dbReference>
<dbReference type="InterPro" id="IPR036097">
    <property type="entry name" value="HisK_dim/P_sf"/>
</dbReference>
<feature type="transmembrane region" description="Helical" evidence="2">
    <location>
        <begin position="137"/>
        <end position="159"/>
    </location>
</feature>
<evidence type="ECO:0000256" key="2">
    <source>
        <dbReference type="SAM" id="Phobius"/>
    </source>
</evidence>
<organism evidence="3 4">
    <name type="scientific">Shiella aurantiaca</name>
    <dbReference type="NCBI Taxonomy" id="3058365"/>
    <lineage>
        <taxon>Bacteria</taxon>
        <taxon>Pseudomonadati</taxon>
        <taxon>Bacteroidota</taxon>
        <taxon>Cytophagia</taxon>
        <taxon>Cytophagales</taxon>
        <taxon>Shiellaceae</taxon>
        <taxon>Shiella</taxon>
    </lineage>
</organism>
<dbReference type="RefSeq" id="WP_320004775.1">
    <property type="nucleotide sequence ID" value="NZ_JAUHJS010000006.1"/>
</dbReference>
<feature type="transmembrane region" description="Helical" evidence="2">
    <location>
        <begin position="58"/>
        <end position="76"/>
    </location>
</feature>
<comment type="caution">
    <text evidence="3">The sequence shown here is derived from an EMBL/GenBank/DDBJ whole genome shotgun (WGS) entry which is preliminary data.</text>
</comment>
<keyword evidence="1" id="KW-0175">Coiled coil</keyword>
<evidence type="ECO:0000256" key="1">
    <source>
        <dbReference type="SAM" id="Coils"/>
    </source>
</evidence>
<feature type="transmembrane region" description="Helical" evidence="2">
    <location>
        <begin position="83"/>
        <end position="104"/>
    </location>
</feature>
<evidence type="ECO:0000313" key="3">
    <source>
        <dbReference type="EMBL" id="MDN4166239.1"/>
    </source>
</evidence>